<reference evidence="2" key="1">
    <citation type="journal article" date="2014" name="Int. J. Syst. Evol. Microbiol.">
        <title>Complete genome sequence of Corynebacterium casei LMG S-19264T (=DSM 44701T), isolated from a smear-ripened cheese.</title>
        <authorList>
            <consortium name="US DOE Joint Genome Institute (JGI-PGF)"/>
            <person name="Walter F."/>
            <person name="Albersmeier A."/>
            <person name="Kalinowski J."/>
            <person name="Ruckert C."/>
        </authorList>
    </citation>
    <scope>NUCLEOTIDE SEQUENCE</scope>
    <source>
        <strain evidence="2">CGMCC 1.12919</strain>
    </source>
</reference>
<reference evidence="2" key="2">
    <citation type="submission" date="2020-09" db="EMBL/GenBank/DDBJ databases">
        <authorList>
            <person name="Sun Q."/>
            <person name="Zhou Y."/>
        </authorList>
    </citation>
    <scope>NUCLEOTIDE SEQUENCE</scope>
    <source>
        <strain evidence="2">CGMCC 1.12919</strain>
    </source>
</reference>
<sequence length="147" mass="16245">MTAPAPDIVVSLTPDAAEREAIVRPLIAYNDETAGPSNYRPFALLLRDPETGADRGGLWGKTSYDWVFVELLFVPAVFRGQDLGSRLLAQAEEIGRSSGCTGIWLDTFSFQARGFYEKNGYTVFGALEEHPRGHTRYFMRKALTPAG</sequence>
<feature type="domain" description="N-acetyltransferase" evidence="1">
    <location>
        <begin position="1"/>
        <end position="144"/>
    </location>
</feature>
<name>A0A916XLF6_9HYPH</name>
<dbReference type="AlphaFoldDB" id="A0A916XLF6"/>
<dbReference type="RefSeq" id="WP_188611612.1">
    <property type="nucleotide sequence ID" value="NZ_BMGG01000009.1"/>
</dbReference>
<dbReference type="CDD" id="cd04301">
    <property type="entry name" value="NAT_SF"/>
    <property type="match status" value="1"/>
</dbReference>
<dbReference type="InterPro" id="IPR000182">
    <property type="entry name" value="GNAT_dom"/>
</dbReference>
<dbReference type="Gene3D" id="3.40.630.30">
    <property type="match status" value="1"/>
</dbReference>
<dbReference type="SUPFAM" id="SSF55729">
    <property type="entry name" value="Acyl-CoA N-acyltransferases (Nat)"/>
    <property type="match status" value="1"/>
</dbReference>
<gene>
    <name evidence="2" type="ORF">GCM10010994_46980</name>
</gene>
<proteinExistence type="predicted"/>
<dbReference type="PROSITE" id="PS51186">
    <property type="entry name" value="GNAT"/>
    <property type="match status" value="1"/>
</dbReference>
<evidence type="ECO:0000259" key="1">
    <source>
        <dbReference type="PROSITE" id="PS51186"/>
    </source>
</evidence>
<comment type="caution">
    <text evidence="2">The sequence shown here is derived from an EMBL/GenBank/DDBJ whole genome shotgun (WGS) entry which is preliminary data.</text>
</comment>
<dbReference type="EMBL" id="BMGG01000009">
    <property type="protein sequence ID" value="GGC83700.1"/>
    <property type="molecule type" value="Genomic_DNA"/>
</dbReference>
<organism evidence="2 3">
    <name type="scientific">Chelatococcus reniformis</name>
    <dbReference type="NCBI Taxonomy" id="1494448"/>
    <lineage>
        <taxon>Bacteria</taxon>
        <taxon>Pseudomonadati</taxon>
        <taxon>Pseudomonadota</taxon>
        <taxon>Alphaproteobacteria</taxon>
        <taxon>Hyphomicrobiales</taxon>
        <taxon>Chelatococcaceae</taxon>
        <taxon>Chelatococcus</taxon>
    </lineage>
</organism>
<dbReference type="GO" id="GO:0016747">
    <property type="term" value="F:acyltransferase activity, transferring groups other than amino-acyl groups"/>
    <property type="evidence" value="ECO:0007669"/>
    <property type="project" value="InterPro"/>
</dbReference>
<dbReference type="Pfam" id="PF00583">
    <property type="entry name" value="Acetyltransf_1"/>
    <property type="match status" value="1"/>
</dbReference>
<dbReference type="Proteomes" id="UP000637002">
    <property type="component" value="Unassembled WGS sequence"/>
</dbReference>
<dbReference type="InterPro" id="IPR016181">
    <property type="entry name" value="Acyl_CoA_acyltransferase"/>
</dbReference>
<accession>A0A916XLF6</accession>
<evidence type="ECO:0000313" key="2">
    <source>
        <dbReference type="EMBL" id="GGC83700.1"/>
    </source>
</evidence>
<evidence type="ECO:0000313" key="3">
    <source>
        <dbReference type="Proteomes" id="UP000637002"/>
    </source>
</evidence>
<keyword evidence="3" id="KW-1185">Reference proteome</keyword>
<protein>
    <submittedName>
        <fullName evidence="2">N-acetyltransferase</fullName>
    </submittedName>
</protein>